<reference evidence="6" key="1">
    <citation type="submission" date="2021-01" db="EMBL/GenBank/DDBJ databases">
        <authorList>
            <person name="Corre E."/>
            <person name="Pelletier E."/>
            <person name="Niang G."/>
            <person name="Scheremetjew M."/>
            <person name="Finn R."/>
            <person name="Kale V."/>
            <person name="Holt S."/>
            <person name="Cochrane G."/>
            <person name="Meng A."/>
            <person name="Brown T."/>
            <person name="Cohen L."/>
        </authorList>
    </citation>
    <scope>NUCLEOTIDE SEQUENCE</scope>
    <source>
        <strain evidence="6">CCMP1381</strain>
    </source>
</reference>
<evidence type="ECO:0000313" key="6">
    <source>
        <dbReference type="EMBL" id="CAD9377986.1"/>
    </source>
</evidence>
<evidence type="ECO:0000256" key="4">
    <source>
        <dbReference type="ARBA" id="ARBA00023136"/>
    </source>
</evidence>
<dbReference type="Pfam" id="PF04142">
    <property type="entry name" value="Nuc_sug_transp"/>
    <property type="match status" value="1"/>
</dbReference>
<name>A0A7S2AUY2_9STRA</name>
<dbReference type="PANTHER" id="PTHR10231">
    <property type="entry name" value="NUCLEOTIDE-SUGAR TRANSMEMBRANE TRANSPORTER"/>
    <property type="match status" value="1"/>
</dbReference>
<dbReference type="EMBL" id="HBGS01006454">
    <property type="protein sequence ID" value="CAD9377986.1"/>
    <property type="molecule type" value="Transcribed_RNA"/>
</dbReference>
<feature type="transmembrane region" description="Helical" evidence="5">
    <location>
        <begin position="57"/>
        <end position="78"/>
    </location>
</feature>
<feature type="transmembrane region" description="Helical" evidence="5">
    <location>
        <begin position="214"/>
        <end position="231"/>
    </location>
</feature>
<feature type="transmembrane region" description="Helical" evidence="5">
    <location>
        <begin position="181"/>
        <end position="202"/>
    </location>
</feature>
<keyword evidence="4 5" id="KW-0472">Membrane</keyword>
<evidence type="ECO:0008006" key="7">
    <source>
        <dbReference type="Google" id="ProtNLM"/>
    </source>
</evidence>
<feature type="transmembrane region" description="Helical" evidence="5">
    <location>
        <begin position="251"/>
        <end position="271"/>
    </location>
</feature>
<proteinExistence type="predicted"/>
<feature type="transmembrane region" description="Helical" evidence="5">
    <location>
        <begin position="280"/>
        <end position="298"/>
    </location>
</feature>
<dbReference type="GO" id="GO:0015165">
    <property type="term" value="F:pyrimidine nucleotide-sugar transmembrane transporter activity"/>
    <property type="evidence" value="ECO:0007669"/>
    <property type="project" value="InterPro"/>
</dbReference>
<feature type="transmembrane region" description="Helical" evidence="5">
    <location>
        <begin position="21"/>
        <end position="37"/>
    </location>
</feature>
<feature type="transmembrane region" description="Helical" evidence="5">
    <location>
        <begin position="122"/>
        <end position="141"/>
    </location>
</feature>
<dbReference type="InterPro" id="IPR037185">
    <property type="entry name" value="EmrE-like"/>
</dbReference>
<evidence type="ECO:0000256" key="5">
    <source>
        <dbReference type="SAM" id="Phobius"/>
    </source>
</evidence>
<gene>
    <name evidence="6" type="ORF">DSPE1174_LOCUS3401</name>
</gene>
<organism evidence="6">
    <name type="scientific">Octactis speculum</name>
    <dbReference type="NCBI Taxonomy" id="3111310"/>
    <lineage>
        <taxon>Eukaryota</taxon>
        <taxon>Sar</taxon>
        <taxon>Stramenopiles</taxon>
        <taxon>Ochrophyta</taxon>
        <taxon>Dictyochophyceae</taxon>
        <taxon>Dictyochales</taxon>
        <taxon>Dictyochaceae</taxon>
        <taxon>Octactis</taxon>
    </lineage>
</organism>
<evidence type="ECO:0000256" key="1">
    <source>
        <dbReference type="ARBA" id="ARBA00004141"/>
    </source>
</evidence>
<feature type="transmembrane region" description="Helical" evidence="5">
    <location>
        <begin position="304"/>
        <end position="324"/>
    </location>
</feature>
<keyword evidence="2 5" id="KW-0812">Transmembrane</keyword>
<dbReference type="GO" id="GO:0000139">
    <property type="term" value="C:Golgi membrane"/>
    <property type="evidence" value="ECO:0007669"/>
    <property type="project" value="InterPro"/>
</dbReference>
<sequence>MSSNEAETILSNFQTMIMSKLDFFFICAALFFNSLTAPMVKFTQNKDGGYSYNKSCIYLFAELLKFAVACAWCVYTYYTNKSVAKNLHFTRRDFWQYSIPAFVFFAQNNLSFPALQLMSNSAFILLLNTRILGVALLSVIFLKKRLNLCEWASMILLTNGSMAYQLSSCESGRFMISAEGMMIMGIIILCAAGGNVVTQLFMQKSMEQPLMLQNALLYFWGSIMNGINWLMSLNFSSDEGHNTELLGEFHAVQAMSVVFFAVYGLSISIILKRFGAITRTVIQTVAVIVTALIDLMLFKEEITMRQVTSFVTIVVAVFMSSILAKDYHQQKGTKTEEHNGKKNEEK</sequence>
<dbReference type="InterPro" id="IPR007271">
    <property type="entry name" value="Nuc_sug_transpt"/>
</dbReference>
<accession>A0A7S2AUY2</accession>
<dbReference type="AlphaFoldDB" id="A0A7S2AUY2"/>
<evidence type="ECO:0000256" key="2">
    <source>
        <dbReference type="ARBA" id="ARBA00022692"/>
    </source>
</evidence>
<feature type="transmembrane region" description="Helical" evidence="5">
    <location>
        <begin position="99"/>
        <end position="116"/>
    </location>
</feature>
<comment type="subcellular location">
    <subcellularLocation>
        <location evidence="1">Membrane</location>
        <topology evidence="1">Multi-pass membrane protein</topology>
    </subcellularLocation>
</comment>
<dbReference type="SUPFAM" id="SSF103481">
    <property type="entry name" value="Multidrug resistance efflux transporter EmrE"/>
    <property type="match status" value="2"/>
</dbReference>
<evidence type="ECO:0000256" key="3">
    <source>
        <dbReference type="ARBA" id="ARBA00022989"/>
    </source>
</evidence>
<keyword evidence="3 5" id="KW-1133">Transmembrane helix</keyword>
<protein>
    <recommendedName>
        <fullName evidence="7">EamA domain-containing protein</fullName>
    </recommendedName>
</protein>